<reference evidence="1 2" key="1">
    <citation type="submission" date="2016-10" db="EMBL/GenBank/DDBJ databases">
        <authorList>
            <person name="de Groot N.N."/>
        </authorList>
    </citation>
    <scope>NUCLEOTIDE SEQUENCE [LARGE SCALE GENOMIC DNA]</scope>
    <source>
        <strain evidence="1 2">MP1X4</strain>
    </source>
</reference>
<name>A0A1H1U443_MUCMA</name>
<protein>
    <submittedName>
        <fullName evidence="1">Uncharacterized protein</fullName>
    </submittedName>
</protein>
<evidence type="ECO:0000313" key="2">
    <source>
        <dbReference type="Proteomes" id="UP000199679"/>
    </source>
</evidence>
<dbReference type="STRING" id="652787.SAMN05216490_1584"/>
<dbReference type="EMBL" id="LT629740">
    <property type="protein sequence ID" value="SDS67121.1"/>
    <property type="molecule type" value="Genomic_DNA"/>
</dbReference>
<gene>
    <name evidence="1" type="ORF">SAMN05216490_1584</name>
</gene>
<keyword evidence="2" id="KW-1185">Reference proteome</keyword>
<organism evidence="1 2">
    <name type="scientific">Mucilaginibacter mallensis</name>
    <dbReference type="NCBI Taxonomy" id="652787"/>
    <lineage>
        <taxon>Bacteria</taxon>
        <taxon>Pseudomonadati</taxon>
        <taxon>Bacteroidota</taxon>
        <taxon>Sphingobacteriia</taxon>
        <taxon>Sphingobacteriales</taxon>
        <taxon>Sphingobacteriaceae</taxon>
        <taxon>Mucilaginibacter</taxon>
    </lineage>
</organism>
<accession>A0A1H1U443</accession>
<proteinExistence type="predicted"/>
<evidence type="ECO:0000313" key="1">
    <source>
        <dbReference type="EMBL" id="SDS67121.1"/>
    </source>
</evidence>
<dbReference type="Proteomes" id="UP000199679">
    <property type="component" value="Chromosome I"/>
</dbReference>
<sequence>MLAPVMRGYPGDPNDKQIMTMSMPHYMFYAPYMNNADIGGDTDHGPFVINPDNTVLGDKKGPYGYIIMPAGEAEAAKIVKANSDLLQRLVAYKSYYKIKAGSM</sequence>
<dbReference type="AlphaFoldDB" id="A0A1H1U443"/>